<dbReference type="PANTHER" id="PTHR32071">
    <property type="entry name" value="TRANSCRIPTIONAL REGULATORY PROTEIN"/>
    <property type="match status" value="1"/>
</dbReference>
<dbReference type="PRINTS" id="PR01590">
    <property type="entry name" value="HTHFIS"/>
</dbReference>
<dbReference type="GO" id="GO:0005524">
    <property type="term" value="F:ATP binding"/>
    <property type="evidence" value="ECO:0007669"/>
    <property type="project" value="UniProtKB-KW"/>
</dbReference>
<keyword evidence="1" id="KW-0547">Nucleotide-binding</keyword>
<proteinExistence type="predicted"/>
<dbReference type="PROSITE" id="PS00676">
    <property type="entry name" value="SIGMA54_INTERACT_2"/>
    <property type="match status" value="1"/>
</dbReference>
<dbReference type="FunFam" id="3.40.50.300:FF:000006">
    <property type="entry name" value="DNA-binding transcriptional regulator NtrC"/>
    <property type="match status" value="1"/>
</dbReference>
<feature type="domain" description="Sigma-54 factor interaction" evidence="6">
    <location>
        <begin position="12"/>
        <end position="241"/>
    </location>
</feature>
<keyword evidence="4" id="KW-0238">DNA-binding</keyword>
<evidence type="ECO:0000259" key="6">
    <source>
        <dbReference type="PROSITE" id="PS50045"/>
    </source>
</evidence>
<dbReference type="Pfam" id="PF00158">
    <property type="entry name" value="Sigma54_activat"/>
    <property type="match status" value="1"/>
</dbReference>
<evidence type="ECO:0000256" key="4">
    <source>
        <dbReference type="ARBA" id="ARBA00023125"/>
    </source>
</evidence>
<evidence type="ECO:0000256" key="3">
    <source>
        <dbReference type="ARBA" id="ARBA00023015"/>
    </source>
</evidence>
<dbReference type="Pfam" id="PF02954">
    <property type="entry name" value="HTH_8"/>
    <property type="match status" value="1"/>
</dbReference>
<dbReference type="InterPro" id="IPR009057">
    <property type="entry name" value="Homeodomain-like_sf"/>
</dbReference>
<dbReference type="InterPro" id="IPR003593">
    <property type="entry name" value="AAA+_ATPase"/>
</dbReference>
<sequence>MQSANSASPVTILGSSPVMHKLYENLQVIAKAQGPVLIIGETGTGKELVARNLHTASDRAQAPFLAVNCAGIPQELLESEFFGHTAGAFTGANKARKGLFIEANGGTLLLDEIGEMPLALQAKLLRALQDGYIRPVGMDTEEQVDVRILAATHRDLKEKVAKGEFREDLYYRLETFTLQLPPLRDRGSDKLLLARQLLTEMARDQQSKVEGFSKEAELLLERYDYPGNVRELQNLLEAALAFCDGKHIQAWHLPERLRQQQLSPQQDERPSSLQIENQLLRGNKLPTLEELQQRYVQLVLDETQGNKRRAAALLGIGRRTLYRWLDEAK</sequence>
<dbReference type="InterPro" id="IPR025944">
    <property type="entry name" value="Sigma_54_int_dom_CS"/>
</dbReference>
<keyword evidence="2" id="KW-0067">ATP-binding</keyword>
<dbReference type="GO" id="GO:0006355">
    <property type="term" value="P:regulation of DNA-templated transcription"/>
    <property type="evidence" value="ECO:0007669"/>
    <property type="project" value="InterPro"/>
</dbReference>
<protein>
    <submittedName>
        <fullName evidence="7">Regulatory protein, Fis family</fullName>
    </submittedName>
</protein>
<gene>
    <name evidence="7" type="ORF">SAMN05660443_2790</name>
</gene>
<dbReference type="PROSITE" id="PS50045">
    <property type="entry name" value="SIGMA54_INTERACT_4"/>
    <property type="match status" value="1"/>
</dbReference>
<dbReference type="Gene3D" id="3.40.50.300">
    <property type="entry name" value="P-loop containing nucleotide triphosphate hydrolases"/>
    <property type="match status" value="1"/>
</dbReference>
<dbReference type="Gene3D" id="1.10.8.60">
    <property type="match status" value="1"/>
</dbReference>
<dbReference type="PROSITE" id="PS00688">
    <property type="entry name" value="SIGMA54_INTERACT_3"/>
    <property type="match status" value="1"/>
</dbReference>
<dbReference type="SUPFAM" id="SSF46689">
    <property type="entry name" value="Homeodomain-like"/>
    <property type="match status" value="1"/>
</dbReference>
<evidence type="ECO:0000313" key="7">
    <source>
        <dbReference type="EMBL" id="SFC47778.1"/>
    </source>
</evidence>
<dbReference type="InterPro" id="IPR002197">
    <property type="entry name" value="HTH_Fis"/>
</dbReference>
<name>A0A1I1JMG7_9GAMM</name>
<evidence type="ECO:0000313" key="8">
    <source>
        <dbReference type="Proteomes" id="UP000199058"/>
    </source>
</evidence>
<accession>A0A1I1JMG7</accession>
<dbReference type="STRING" id="1122252.SAMN05660443_2790"/>
<evidence type="ECO:0000256" key="5">
    <source>
        <dbReference type="ARBA" id="ARBA00023163"/>
    </source>
</evidence>
<evidence type="ECO:0000256" key="1">
    <source>
        <dbReference type="ARBA" id="ARBA00022741"/>
    </source>
</evidence>
<dbReference type="InterPro" id="IPR027417">
    <property type="entry name" value="P-loop_NTPase"/>
</dbReference>
<dbReference type="PROSITE" id="PS00675">
    <property type="entry name" value="SIGMA54_INTERACT_1"/>
    <property type="match status" value="1"/>
</dbReference>
<dbReference type="InterPro" id="IPR025662">
    <property type="entry name" value="Sigma_54_int_dom_ATP-bd_1"/>
</dbReference>
<dbReference type="InterPro" id="IPR025943">
    <property type="entry name" value="Sigma_54_int_dom_ATP-bd_2"/>
</dbReference>
<dbReference type="Gene3D" id="1.10.10.60">
    <property type="entry name" value="Homeodomain-like"/>
    <property type="match status" value="1"/>
</dbReference>
<dbReference type="Pfam" id="PF25601">
    <property type="entry name" value="AAA_lid_14"/>
    <property type="match status" value="1"/>
</dbReference>
<dbReference type="EMBL" id="FOLH01000007">
    <property type="protein sequence ID" value="SFC47778.1"/>
    <property type="molecule type" value="Genomic_DNA"/>
</dbReference>
<dbReference type="InterPro" id="IPR058031">
    <property type="entry name" value="AAA_lid_NorR"/>
</dbReference>
<dbReference type="Proteomes" id="UP000199058">
    <property type="component" value="Unassembled WGS sequence"/>
</dbReference>
<keyword evidence="3" id="KW-0805">Transcription regulation</keyword>
<evidence type="ECO:0000256" key="2">
    <source>
        <dbReference type="ARBA" id="ARBA00022840"/>
    </source>
</evidence>
<organism evidence="7 8">
    <name type="scientific">Marinospirillum celere</name>
    <dbReference type="NCBI Taxonomy" id="1122252"/>
    <lineage>
        <taxon>Bacteria</taxon>
        <taxon>Pseudomonadati</taxon>
        <taxon>Pseudomonadota</taxon>
        <taxon>Gammaproteobacteria</taxon>
        <taxon>Oceanospirillales</taxon>
        <taxon>Oceanospirillaceae</taxon>
        <taxon>Marinospirillum</taxon>
    </lineage>
</organism>
<keyword evidence="8" id="KW-1185">Reference proteome</keyword>
<dbReference type="SUPFAM" id="SSF52540">
    <property type="entry name" value="P-loop containing nucleoside triphosphate hydrolases"/>
    <property type="match status" value="1"/>
</dbReference>
<dbReference type="GO" id="GO:0043565">
    <property type="term" value="F:sequence-specific DNA binding"/>
    <property type="evidence" value="ECO:0007669"/>
    <property type="project" value="InterPro"/>
</dbReference>
<dbReference type="AlphaFoldDB" id="A0A1I1JMG7"/>
<reference evidence="7 8" key="1">
    <citation type="submission" date="2016-10" db="EMBL/GenBank/DDBJ databases">
        <authorList>
            <person name="de Groot N.N."/>
        </authorList>
    </citation>
    <scope>NUCLEOTIDE SEQUENCE [LARGE SCALE GENOMIC DNA]</scope>
    <source>
        <strain evidence="7 8">DSM 18438</strain>
    </source>
</reference>
<dbReference type="CDD" id="cd00009">
    <property type="entry name" value="AAA"/>
    <property type="match status" value="1"/>
</dbReference>
<dbReference type="SMART" id="SM00382">
    <property type="entry name" value="AAA"/>
    <property type="match status" value="1"/>
</dbReference>
<keyword evidence="5" id="KW-0804">Transcription</keyword>
<dbReference type="InterPro" id="IPR002078">
    <property type="entry name" value="Sigma_54_int"/>
</dbReference>